<evidence type="ECO:0000313" key="2">
    <source>
        <dbReference type="EMBL" id="KRX90945.1"/>
    </source>
</evidence>
<dbReference type="EMBL" id="JYDU01000151">
    <property type="protein sequence ID" value="KRX90945.1"/>
    <property type="molecule type" value="Genomic_DNA"/>
</dbReference>
<protein>
    <submittedName>
        <fullName evidence="2">Uncharacterized protein</fullName>
    </submittedName>
</protein>
<accession>A0A0V0XSG9</accession>
<reference evidence="2 3" key="1">
    <citation type="submission" date="2015-01" db="EMBL/GenBank/DDBJ databases">
        <title>Evolution of Trichinella species and genotypes.</title>
        <authorList>
            <person name="Korhonen P.K."/>
            <person name="Edoardo P."/>
            <person name="Giuseppe L.R."/>
            <person name="Gasser R.B."/>
        </authorList>
    </citation>
    <scope>NUCLEOTIDE SEQUENCE [LARGE SCALE GENOMIC DNA]</scope>
    <source>
        <strain evidence="2">ISS141</strain>
    </source>
</reference>
<gene>
    <name evidence="2" type="ORF">T4E_5155</name>
</gene>
<comment type="caution">
    <text evidence="2">The sequence shown here is derived from an EMBL/GenBank/DDBJ whole genome shotgun (WGS) entry which is preliminary data.</text>
</comment>
<organism evidence="2 3">
    <name type="scientific">Trichinella pseudospiralis</name>
    <name type="common">Parasitic roundworm</name>
    <dbReference type="NCBI Taxonomy" id="6337"/>
    <lineage>
        <taxon>Eukaryota</taxon>
        <taxon>Metazoa</taxon>
        <taxon>Ecdysozoa</taxon>
        <taxon>Nematoda</taxon>
        <taxon>Enoplea</taxon>
        <taxon>Dorylaimia</taxon>
        <taxon>Trichinellida</taxon>
        <taxon>Trichinellidae</taxon>
        <taxon>Trichinella</taxon>
    </lineage>
</organism>
<sequence length="70" mass="7578">MVRLSTWSAKLNAENETLFDEVINCSPPVSVAALMEVKPLVLDVVEQSSIAERSSPTSGQLDNCNNDEQG</sequence>
<evidence type="ECO:0000313" key="3">
    <source>
        <dbReference type="Proteomes" id="UP000054815"/>
    </source>
</evidence>
<proteinExistence type="predicted"/>
<dbReference type="AlphaFoldDB" id="A0A0V0XSG9"/>
<evidence type="ECO:0000256" key="1">
    <source>
        <dbReference type="SAM" id="MobiDB-lite"/>
    </source>
</evidence>
<name>A0A0V0XSG9_TRIPS</name>
<feature type="region of interest" description="Disordered" evidence="1">
    <location>
        <begin position="49"/>
        <end position="70"/>
    </location>
</feature>
<dbReference type="Proteomes" id="UP000054815">
    <property type="component" value="Unassembled WGS sequence"/>
</dbReference>